<protein>
    <submittedName>
        <fullName evidence="1">Uncharacterized protein</fullName>
    </submittedName>
</protein>
<sequence length="147" mass="16201">LNLQLPKFLGLTANDVNDVQIFGISSQVVNGINYRINPLVTGLIGGGLTNGHAHAQTLTHRSGYYKDMTVAKRNHPSKLSNVPVDSCLFTLAVRKPSRVHRHFWRVTLGISCIRITIIDVATGDDRGRWMRGSARNSSGSLQEQPCH</sequence>
<dbReference type="Proteomes" id="UP000008909">
    <property type="component" value="Unassembled WGS sequence"/>
</dbReference>
<evidence type="ECO:0000313" key="1">
    <source>
        <dbReference type="EMBL" id="GAA57864.1"/>
    </source>
</evidence>
<organism evidence="1 2">
    <name type="scientific">Clonorchis sinensis</name>
    <name type="common">Chinese liver fluke</name>
    <dbReference type="NCBI Taxonomy" id="79923"/>
    <lineage>
        <taxon>Eukaryota</taxon>
        <taxon>Metazoa</taxon>
        <taxon>Spiralia</taxon>
        <taxon>Lophotrochozoa</taxon>
        <taxon>Platyhelminthes</taxon>
        <taxon>Trematoda</taxon>
        <taxon>Digenea</taxon>
        <taxon>Opisthorchiida</taxon>
        <taxon>Opisthorchiata</taxon>
        <taxon>Opisthorchiidae</taxon>
        <taxon>Clonorchis</taxon>
    </lineage>
</organism>
<dbReference type="AlphaFoldDB" id="G7YY35"/>
<evidence type="ECO:0000313" key="2">
    <source>
        <dbReference type="Proteomes" id="UP000008909"/>
    </source>
</evidence>
<accession>G7YY35</accession>
<reference evidence="1" key="1">
    <citation type="journal article" date="2011" name="Genome Biol.">
        <title>The draft genome of the carcinogenic human liver fluke Clonorchis sinensis.</title>
        <authorList>
            <person name="Wang X."/>
            <person name="Chen W."/>
            <person name="Huang Y."/>
            <person name="Sun J."/>
            <person name="Men J."/>
            <person name="Liu H."/>
            <person name="Luo F."/>
            <person name="Guo L."/>
            <person name="Lv X."/>
            <person name="Deng C."/>
            <person name="Zhou C."/>
            <person name="Fan Y."/>
            <person name="Li X."/>
            <person name="Huang L."/>
            <person name="Hu Y."/>
            <person name="Liang C."/>
            <person name="Hu X."/>
            <person name="Xu J."/>
            <person name="Yu X."/>
        </authorList>
    </citation>
    <scope>NUCLEOTIDE SEQUENCE [LARGE SCALE GENOMIC DNA]</scope>
    <source>
        <strain evidence="1">Henan</strain>
    </source>
</reference>
<reference key="2">
    <citation type="submission" date="2011-10" db="EMBL/GenBank/DDBJ databases">
        <title>The genome and transcriptome sequence of Clonorchis sinensis provide insights into the carcinogenic liver fluke.</title>
        <authorList>
            <person name="Wang X."/>
            <person name="Huang Y."/>
            <person name="Chen W."/>
            <person name="Liu H."/>
            <person name="Guo L."/>
            <person name="Chen Y."/>
            <person name="Luo F."/>
            <person name="Zhou W."/>
            <person name="Sun J."/>
            <person name="Mao Q."/>
            <person name="Liang P."/>
            <person name="Zhou C."/>
            <person name="Tian Y."/>
            <person name="Men J."/>
            <person name="Lv X."/>
            <person name="Huang L."/>
            <person name="Zhou J."/>
            <person name="Hu Y."/>
            <person name="Li R."/>
            <person name="Zhang F."/>
            <person name="Lei H."/>
            <person name="Li X."/>
            <person name="Hu X."/>
            <person name="Liang C."/>
            <person name="Xu J."/>
            <person name="Wu Z."/>
            <person name="Yu X."/>
        </authorList>
    </citation>
    <scope>NUCLEOTIDE SEQUENCE</scope>
    <source>
        <strain>Henan</strain>
    </source>
</reference>
<gene>
    <name evidence="1" type="ORF">CLF_113287</name>
</gene>
<name>G7YY35_CLOSI</name>
<proteinExistence type="predicted"/>
<feature type="non-terminal residue" evidence="1">
    <location>
        <position position="1"/>
    </location>
</feature>
<dbReference type="EMBL" id="DF145124">
    <property type="protein sequence ID" value="GAA57864.1"/>
    <property type="molecule type" value="Genomic_DNA"/>
</dbReference>
<keyword evidence="2" id="KW-1185">Reference proteome</keyword>